<dbReference type="InterPro" id="IPR041698">
    <property type="entry name" value="Methyltransf_25"/>
</dbReference>
<dbReference type="AlphaFoldDB" id="A0A4S3L0N1"/>
<dbReference type="OrthoDB" id="529208at2"/>
<reference evidence="2 3" key="1">
    <citation type="submission" date="2019-03" db="EMBL/GenBank/DDBJ databases">
        <title>Genomic Encyclopedia of Type Strains, Phase IV (KMG-IV): sequencing the most valuable type-strain genomes for metagenomic binning, comparative biology and taxonomic classification.</title>
        <authorList>
            <person name="Goeker M."/>
        </authorList>
    </citation>
    <scope>NUCLEOTIDE SEQUENCE [LARGE SCALE GENOMIC DNA]</scope>
    <source>
        <strain evidence="2 3">DSM 21944</strain>
    </source>
</reference>
<keyword evidence="3" id="KW-1185">Reference proteome</keyword>
<dbReference type="EMBL" id="SMAF01000005">
    <property type="protein sequence ID" value="TCS99701.1"/>
    <property type="molecule type" value="Genomic_DNA"/>
</dbReference>
<dbReference type="Pfam" id="PF13649">
    <property type="entry name" value="Methyltransf_25"/>
    <property type="match status" value="1"/>
</dbReference>
<name>A0A4S3L0N1_9GAMM</name>
<dbReference type="InterPro" id="IPR029063">
    <property type="entry name" value="SAM-dependent_MTases_sf"/>
</dbReference>
<dbReference type="RefSeq" id="WP_123522350.1">
    <property type="nucleotide sequence ID" value="NZ_JBHLWF010000028.1"/>
</dbReference>
<keyword evidence="2" id="KW-0489">Methyltransferase</keyword>
<keyword evidence="2" id="KW-0830">Ubiquinone</keyword>
<dbReference type="PANTHER" id="PTHR42912">
    <property type="entry name" value="METHYLTRANSFERASE"/>
    <property type="match status" value="1"/>
</dbReference>
<dbReference type="CDD" id="cd02440">
    <property type="entry name" value="AdoMet_MTases"/>
    <property type="match status" value="1"/>
</dbReference>
<dbReference type="SUPFAM" id="SSF53335">
    <property type="entry name" value="S-adenosyl-L-methionine-dependent methyltransferases"/>
    <property type="match status" value="1"/>
</dbReference>
<evidence type="ECO:0000313" key="3">
    <source>
        <dbReference type="Proteomes" id="UP000294599"/>
    </source>
</evidence>
<dbReference type="Proteomes" id="UP000294599">
    <property type="component" value="Unassembled WGS sequence"/>
</dbReference>
<organism evidence="2 3">
    <name type="scientific">Pseudofulvimonas gallinarii</name>
    <dbReference type="NCBI Taxonomy" id="634155"/>
    <lineage>
        <taxon>Bacteria</taxon>
        <taxon>Pseudomonadati</taxon>
        <taxon>Pseudomonadota</taxon>
        <taxon>Gammaproteobacteria</taxon>
        <taxon>Lysobacterales</taxon>
        <taxon>Rhodanobacteraceae</taxon>
        <taxon>Pseudofulvimonas</taxon>
    </lineage>
</organism>
<dbReference type="GO" id="GO:0008168">
    <property type="term" value="F:methyltransferase activity"/>
    <property type="evidence" value="ECO:0007669"/>
    <property type="project" value="UniProtKB-KW"/>
</dbReference>
<protein>
    <submittedName>
        <fullName evidence="2">Ubiquinone/menaquinone biosynthesis C-methylase UbiE</fullName>
    </submittedName>
</protein>
<dbReference type="InterPro" id="IPR050508">
    <property type="entry name" value="Methyltransf_Superfamily"/>
</dbReference>
<sequence length="310" mass="35284">MEHTNYQSFWNDKASSVRGAMIAVDGSADEETLAATGRFSARQIRLALDLQREDHVLELGCGVGRIGAELVNDCALWHGVDIAPNMIAVARDRLTTLGADSARFRLDALHRTRLDPCADASYDKAYCVAVFIHMDKEDFLLYLRELYRVLKPGGRLYFDHWNLAHPVGWKRFAMEVAQYVDHDHSSRKDVARNQFTTPQEVELFLRDAGFDVALSLTDSPWIQAVAVKPGPRPTADVIAGLQPQASRIAYTPRWTFWFDNLFPMFTGQEHPSELLARMPPADADEESFMHHLWIRAIWRHHADRWGPCPE</sequence>
<dbReference type="Gene3D" id="3.40.50.150">
    <property type="entry name" value="Vaccinia Virus protein VP39"/>
    <property type="match status" value="1"/>
</dbReference>
<dbReference type="GO" id="GO:0032259">
    <property type="term" value="P:methylation"/>
    <property type="evidence" value="ECO:0007669"/>
    <property type="project" value="UniProtKB-KW"/>
</dbReference>
<evidence type="ECO:0000259" key="1">
    <source>
        <dbReference type="Pfam" id="PF13649"/>
    </source>
</evidence>
<proteinExistence type="predicted"/>
<keyword evidence="2" id="KW-0808">Transferase</keyword>
<accession>A0A4S3L0N1</accession>
<gene>
    <name evidence="2" type="ORF">EDC25_105136</name>
</gene>
<evidence type="ECO:0000313" key="2">
    <source>
        <dbReference type="EMBL" id="TCS99701.1"/>
    </source>
</evidence>
<feature type="domain" description="Methyltransferase" evidence="1">
    <location>
        <begin position="56"/>
        <end position="154"/>
    </location>
</feature>
<comment type="caution">
    <text evidence="2">The sequence shown here is derived from an EMBL/GenBank/DDBJ whole genome shotgun (WGS) entry which is preliminary data.</text>
</comment>